<keyword evidence="2" id="KW-0732">Signal</keyword>
<evidence type="ECO:0000256" key="2">
    <source>
        <dbReference type="SAM" id="SignalP"/>
    </source>
</evidence>
<gene>
    <name evidence="3" type="ORF">PF004_g1270</name>
</gene>
<evidence type="ECO:0000256" key="1">
    <source>
        <dbReference type="SAM" id="MobiDB-lite"/>
    </source>
</evidence>
<sequence>MQCPTQVKTSTRGRTATSVLERVTLFILLVAKGVEMAEGSNILTTNCSDRCGESTPCIVQAVDGDSDDYSCLQGYANLESATFVLNNGYGADSTKNIDTIGVMELGTATTQIIFAVGNNSGQVSPVELSPDFAIKATQVTDVAMKQKQSGPVGSENTPTKKTKDSSISIWQDPHLLAIQLKGEEIEDVRKSAGERTQRCGLSSI</sequence>
<evidence type="ECO:0000313" key="4">
    <source>
        <dbReference type="Proteomes" id="UP000476176"/>
    </source>
</evidence>
<evidence type="ECO:0000313" key="3">
    <source>
        <dbReference type="EMBL" id="KAE9253937.1"/>
    </source>
</evidence>
<name>A0A6G0PT01_9STRA</name>
<feature type="chain" id="PRO_5026274247" description="Pectate lyase" evidence="2">
    <location>
        <begin position="40"/>
        <end position="204"/>
    </location>
</feature>
<feature type="compositionally biased region" description="Polar residues" evidence="1">
    <location>
        <begin position="146"/>
        <end position="166"/>
    </location>
</feature>
<dbReference type="EMBL" id="QXGC01000030">
    <property type="protein sequence ID" value="KAE9253937.1"/>
    <property type="molecule type" value="Genomic_DNA"/>
</dbReference>
<comment type="caution">
    <text evidence="3">The sequence shown here is derived from an EMBL/GenBank/DDBJ whole genome shotgun (WGS) entry which is preliminary data.</text>
</comment>
<proteinExistence type="predicted"/>
<evidence type="ECO:0008006" key="5">
    <source>
        <dbReference type="Google" id="ProtNLM"/>
    </source>
</evidence>
<dbReference type="AlphaFoldDB" id="A0A6G0PT01"/>
<reference evidence="3 4" key="1">
    <citation type="submission" date="2018-09" db="EMBL/GenBank/DDBJ databases">
        <title>Genomic investigation of the strawberry pathogen Phytophthora fragariae indicates pathogenicity is determined by transcriptional variation in three key races.</title>
        <authorList>
            <person name="Adams T.M."/>
            <person name="Armitage A.D."/>
            <person name="Sobczyk M.K."/>
            <person name="Bates H.J."/>
            <person name="Dunwell J.M."/>
            <person name="Nellist C.F."/>
            <person name="Harrison R.J."/>
        </authorList>
    </citation>
    <scope>NUCLEOTIDE SEQUENCE [LARGE SCALE GENOMIC DNA]</scope>
    <source>
        <strain evidence="3 4">BC-23</strain>
    </source>
</reference>
<organism evidence="3 4">
    <name type="scientific">Phytophthora fragariae</name>
    <dbReference type="NCBI Taxonomy" id="53985"/>
    <lineage>
        <taxon>Eukaryota</taxon>
        <taxon>Sar</taxon>
        <taxon>Stramenopiles</taxon>
        <taxon>Oomycota</taxon>
        <taxon>Peronosporomycetes</taxon>
        <taxon>Peronosporales</taxon>
        <taxon>Peronosporaceae</taxon>
        <taxon>Phytophthora</taxon>
    </lineage>
</organism>
<feature type="region of interest" description="Disordered" evidence="1">
    <location>
        <begin position="145"/>
        <end position="166"/>
    </location>
</feature>
<feature type="signal peptide" evidence="2">
    <location>
        <begin position="1"/>
        <end position="39"/>
    </location>
</feature>
<protein>
    <recommendedName>
        <fullName evidence="5">Pectate lyase</fullName>
    </recommendedName>
</protein>
<accession>A0A6G0PT01</accession>
<dbReference type="Proteomes" id="UP000476176">
    <property type="component" value="Unassembled WGS sequence"/>
</dbReference>